<reference evidence="2" key="1">
    <citation type="submission" date="2024-07" db="EMBL/GenBank/DDBJ databases">
        <title>Two chromosome-level genome assemblies of Korean endemic species Abeliophyllum distichum and Forsythia ovata (Oleaceae).</title>
        <authorList>
            <person name="Mun J.H."/>
        </authorList>
    </citation>
    <scope>NUCLEOTIDE SEQUENCE</scope>
    <source>
        <strain evidence="2">KNKB202402200001</strain>
        <tissue evidence="2">Leaf</tissue>
    </source>
</reference>
<feature type="compositionally biased region" description="Low complexity" evidence="1">
    <location>
        <begin position="197"/>
        <end position="206"/>
    </location>
</feature>
<gene>
    <name evidence="2" type="ORF">Fot_21436</name>
    <name evidence="3" type="ORF">Fot_21458</name>
</gene>
<evidence type="ECO:0000313" key="4">
    <source>
        <dbReference type="Proteomes" id="UP001604277"/>
    </source>
</evidence>
<feature type="region of interest" description="Disordered" evidence="1">
    <location>
        <begin position="127"/>
        <end position="163"/>
    </location>
</feature>
<dbReference type="Proteomes" id="UP001604277">
    <property type="component" value="Unassembled WGS sequence"/>
</dbReference>
<feature type="compositionally biased region" description="Gly residues" evidence="1">
    <location>
        <begin position="217"/>
        <end position="230"/>
    </location>
</feature>
<reference evidence="4" key="2">
    <citation type="submission" date="2024-07" db="EMBL/GenBank/DDBJ databases">
        <title>Two chromosome-level genome assemblies of Korean endemic species Abeliophyllum distichum and Forsythia ovata (Oleaceae).</title>
        <authorList>
            <person name="Jang H."/>
        </authorList>
    </citation>
    <scope>NUCLEOTIDE SEQUENCE [LARGE SCALE GENOMIC DNA]</scope>
</reference>
<dbReference type="EMBL" id="JBFOLJ010000006">
    <property type="protein sequence ID" value="KAL2528857.1"/>
    <property type="molecule type" value="Genomic_DNA"/>
</dbReference>
<feature type="region of interest" description="Disordered" evidence="1">
    <location>
        <begin position="177"/>
        <end position="230"/>
    </location>
</feature>
<proteinExistence type="predicted"/>
<accession>A0ABD1UUU2</accession>
<sequence>MFTKPNNLVYEHGDVDYMDYVHSSSLNRELLDKLVEGVVLDLPMGFLYKKQKFSLLEGLVRIRSNVDIAMLLKDRNGANEVEIYLVPPSRTYELEWDWSIPIPPRPPSPDNSNVYKGLVIIDPETGEELPRLNPSKLQTKAKTEKRKSKQKEDDMSSRSKWHRSKTSVKLVKIVELSGSESDVPDDNVGSDVLDNTVGIEGDIVEGVGKDELESEIGPGGDNAGNGNDGG</sequence>
<organism evidence="2 4">
    <name type="scientific">Forsythia ovata</name>
    <dbReference type="NCBI Taxonomy" id="205694"/>
    <lineage>
        <taxon>Eukaryota</taxon>
        <taxon>Viridiplantae</taxon>
        <taxon>Streptophyta</taxon>
        <taxon>Embryophyta</taxon>
        <taxon>Tracheophyta</taxon>
        <taxon>Spermatophyta</taxon>
        <taxon>Magnoliopsida</taxon>
        <taxon>eudicotyledons</taxon>
        <taxon>Gunneridae</taxon>
        <taxon>Pentapetalae</taxon>
        <taxon>asterids</taxon>
        <taxon>lamiids</taxon>
        <taxon>Lamiales</taxon>
        <taxon>Oleaceae</taxon>
        <taxon>Forsythieae</taxon>
        <taxon>Forsythia</taxon>
    </lineage>
</organism>
<comment type="caution">
    <text evidence="2">The sequence shown here is derived from an EMBL/GenBank/DDBJ whole genome shotgun (WGS) entry which is preliminary data.</text>
</comment>
<evidence type="ECO:0000313" key="2">
    <source>
        <dbReference type="EMBL" id="KAL2528835.1"/>
    </source>
</evidence>
<evidence type="ECO:0000256" key="1">
    <source>
        <dbReference type="SAM" id="MobiDB-lite"/>
    </source>
</evidence>
<evidence type="ECO:0000313" key="3">
    <source>
        <dbReference type="EMBL" id="KAL2528857.1"/>
    </source>
</evidence>
<dbReference type="EMBL" id="JBFOLJ010000006">
    <property type="protein sequence ID" value="KAL2528835.1"/>
    <property type="molecule type" value="Genomic_DNA"/>
</dbReference>
<keyword evidence="4" id="KW-1185">Reference proteome</keyword>
<protein>
    <submittedName>
        <fullName evidence="2">Uncharacterized protein</fullName>
    </submittedName>
</protein>
<dbReference type="AlphaFoldDB" id="A0ABD1UUU2"/>
<name>A0ABD1UUU2_9LAMI</name>